<dbReference type="RefSeq" id="WP_029162091.1">
    <property type="nucleotide sequence ID" value="NZ_CP009933.1"/>
</dbReference>
<evidence type="ECO:0000313" key="1">
    <source>
        <dbReference type="EMBL" id="AKA71887.1"/>
    </source>
</evidence>
<gene>
    <name evidence="1" type="ORF">CSCA_4762</name>
</gene>
<dbReference type="SUPFAM" id="SSF110391">
    <property type="entry name" value="GlpP-like"/>
    <property type="match status" value="1"/>
</dbReference>
<dbReference type="Gene3D" id="3.20.20.70">
    <property type="entry name" value="Aldolase class I"/>
    <property type="match status" value="1"/>
</dbReference>
<proteinExistence type="predicted"/>
<organism evidence="1 2">
    <name type="scientific">Clostridium scatologenes</name>
    <dbReference type="NCBI Taxonomy" id="1548"/>
    <lineage>
        <taxon>Bacteria</taxon>
        <taxon>Bacillati</taxon>
        <taxon>Bacillota</taxon>
        <taxon>Clostridia</taxon>
        <taxon>Eubacteriales</taxon>
        <taxon>Clostridiaceae</taxon>
        <taxon>Clostridium</taxon>
    </lineage>
</organism>
<dbReference type="HOGENOM" id="CLU_111516_2_0_9"/>
<dbReference type="PIRSF" id="PIRSF016897">
    <property type="entry name" value="GlpP"/>
    <property type="match status" value="1"/>
</dbReference>
<reference evidence="1 2" key="1">
    <citation type="journal article" date="2015" name="J. Biotechnol.">
        <title>Complete genome sequence of a malodorant-producing acetogen, Clostridium scatologenes ATCC 25775(T).</title>
        <authorList>
            <person name="Zhu Z."/>
            <person name="Guo T."/>
            <person name="Zheng H."/>
            <person name="Song T."/>
            <person name="Ouyang P."/>
            <person name="Xie J."/>
        </authorList>
    </citation>
    <scope>NUCLEOTIDE SEQUENCE [LARGE SCALE GENOMIC DNA]</scope>
    <source>
        <strain evidence="1 2">ATCC 25775</strain>
    </source>
</reference>
<sequence>MFKRFTIIPSVRDLRNFETALKSVSNVIFLSEVHLGNLKSLIKKCHDNNKIALVNIDLVGGLATDQMGIKLLKNLFKVDGVISSNLTNVNMAKMSGLYAIQRFFLIDSRGLESGLKALKNSKCDAIEVLPGSMSTSFKEEITKVRDVPLLGGGFVTEKSNVIEIYKAGFVGVTTSEKKLWDDYSYLKQNS</sequence>
<name>A0A0E3K4E2_CLOSL</name>
<keyword evidence="2" id="KW-1185">Reference proteome</keyword>
<dbReference type="STRING" id="1548.CSCA_4762"/>
<dbReference type="InterPro" id="IPR006699">
    <property type="entry name" value="GlpP"/>
</dbReference>
<dbReference type="EMBL" id="CP009933">
    <property type="protein sequence ID" value="AKA71887.1"/>
    <property type="molecule type" value="Genomic_DNA"/>
</dbReference>
<dbReference type="PANTHER" id="PTHR35787:SF1">
    <property type="entry name" value="GLYCEROL UPTAKE OPERON ANTITERMINATOR REGULATORY PROTEIN"/>
    <property type="match status" value="1"/>
</dbReference>
<dbReference type="GO" id="GO:0006071">
    <property type="term" value="P:glycerol metabolic process"/>
    <property type="evidence" value="ECO:0007669"/>
    <property type="project" value="InterPro"/>
</dbReference>
<dbReference type="Proteomes" id="UP000033115">
    <property type="component" value="Chromosome"/>
</dbReference>
<dbReference type="KEGG" id="csq:CSCA_4762"/>
<dbReference type="AlphaFoldDB" id="A0A0E3K4E2"/>
<dbReference type="Pfam" id="PF04309">
    <property type="entry name" value="G3P_antiterm"/>
    <property type="match status" value="1"/>
</dbReference>
<dbReference type="GO" id="GO:0006355">
    <property type="term" value="P:regulation of DNA-templated transcription"/>
    <property type="evidence" value="ECO:0007669"/>
    <property type="project" value="InterPro"/>
</dbReference>
<evidence type="ECO:0000313" key="2">
    <source>
        <dbReference type="Proteomes" id="UP000033115"/>
    </source>
</evidence>
<dbReference type="PANTHER" id="PTHR35787">
    <property type="entry name" value="GLYCEROL UPTAKE OPERON ANTITERMINATOR REGULATORY PROTEIN"/>
    <property type="match status" value="1"/>
</dbReference>
<accession>A0A0E3K4E2</accession>
<protein>
    <submittedName>
        <fullName evidence="1">Glycerol-3-phosphate responsive antiterminator, GlpP</fullName>
    </submittedName>
</protein>
<dbReference type="InterPro" id="IPR013785">
    <property type="entry name" value="Aldolase_TIM"/>
</dbReference>